<evidence type="ECO:0000313" key="2">
    <source>
        <dbReference type="EMBL" id="KAK1634169.1"/>
    </source>
</evidence>
<proteinExistence type="predicted"/>
<dbReference type="Proteomes" id="UP001243989">
    <property type="component" value="Unassembled WGS sequence"/>
</dbReference>
<feature type="transmembrane region" description="Helical" evidence="1">
    <location>
        <begin position="14"/>
        <end position="34"/>
    </location>
</feature>
<accession>A0AAI9ZP14</accession>
<dbReference type="AlphaFoldDB" id="A0AAI9ZP14"/>
<dbReference type="EMBL" id="JAHMHQ010000016">
    <property type="protein sequence ID" value="KAK1634169.1"/>
    <property type="molecule type" value="Genomic_DNA"/>
</dbReference>
<reference evidence="2" key="1">
    <citation type="submission" date="2021-06" db="EMBL/GenBank/DDBJ databases">
        <title>Comparative genomics, transcriptomics and evolutionary studies reveal genomic signatures of adaptation to plant cell wall in hemibiotrophic fungi.</title>
        <authorList>
            <consortium name="DOE Joint Genome Institute"/>
            <person name="Baroncelli R."/>
            <person name="Diaz J.F."/>
            <person name="Benocci T."/>
            <person name="Peng M."/>
            <person name="Battaglia E."/>
            <person name="Haridas S."/>
            <person name="Andreopoulos W."/>
            <person name="Labutti K."/>
            <person name="Pangilinan J."/>
            <person name="Floch G.L."/>
            <person name="Makela M.R."/>
            <person name="Henrissat B."/>
            <person name="Grigoriev I.V."/>
            <person name="Crouch J.A."/>
            <person name="De Vries R.P."/>
            <person name="Sukno S.A."/>
            <person name="Thon M.R."/>
        </authorList>
    </citation>
    <scope>NUCLEOTIDE SEQUENCE</scope>
    <source>
        <strain evidence="2">CBS 102054</strain>
    </source>
</reference>
<keyword evidence="3" id="KW-1185">Reference proteome</keyword>
<protein>
    <submittedName>
        <fullName evidence="2">Uncharacterized protein</fullName>
    </submittedName>
</protein>
<dbReference type="GeneID" id="85475756"/>
<dbReference type="RefSeq" id="XP_060442776.1">
    <property type="nucleotide sequence ID" value="XM_060590894.1"/>
</dbReference>
<gene>
    <name evidence="2" type="ORF">BDP81DRAFT_433807</name>
</gene>
<keyword evidence="1" id="KW-0812">Transmembrane</keyword>
<evidence type="ECO:0000313" key="3">
    <source>
        <dbReference type="Proteomes" id="UP001243989"/>
    </source>
</evidence>
<name>A0AAI9ZP14_9PEZI</name>
<comment type="caution">
    <text evidence="2">The sequence shown here is derived from an EMBL/GenBank/DDBJ whole genome shotgun (WGS) entry which is preliminary data.</text>
</comment>
<keyword evidence="1" id="KW-0472">Membrane</keyword>
<keyword evidence="1" id="KW-1133">Transmembrane helix</keyword>
<evidence type="ECO:0000256" key="1">
    <source>
        <dbReference type="SAM" id="Phobius"/>
    </source>
</evidence>
<organism evidence="2 3">
    <name type="scientific">Colletotrichum phormii</name>
    <dbReference type="NCBI Taxonomy" id="359342"/>
    <lineage>
        <taxon>Eukaryota</taxon>
        <taxon>Fungi</taxon>
        <taxon>Dikarya</taxon>
        <taxon>Ascomycota</taxon>
        <taxon>Pezizomycotina</taxon>
        <taxon>Sordariomycetes</taxon>
        <taxon>Hypocreomycetidae</taxon>
        <taxon>Glomerellales</taxon>
        <taxon>Glomerellaceae</taxon>
        <taxon>Colletotrichum</taxon>
        <taxon>Colletotrichum acutatum species complex</taxon>
    </lineage>
</organism>
<sequence length="75" mass="8733">MFLSLFRSPPLSCFLMSLLTAILLLQVLRLLLLLHDARTMRLYSFTFKWPQSPHPVFLYCYPAPDTAFLTSCVQH</sequence>